<reference evidence="3 4" key="1">
    <citation type="submission" date="2020-08" db="EMBL/GenBank/DDBJ databases">
        <title>Draft genome sequence of Parasphingopyxis sp. GrpM-11.</title>
        <authorList>
            <person name="Oh J."/>
            <person name="Roh D.-H."/>
        </authorList>
    </citation>
    <scope>NUCLEOTIDE SEQUENCE [LARGE SCALE GENOMIC DNA]</scope>
    <source>
        <strain evidence="3 4">GrpM-11</strain>
    </source>
</reference>
<accession>A0A842HXG6</accession>
<dbReference type="GO" id="GO:0006635">
    <property type="term" value="P:fatty acid beta-oxidation"/>
    <property type="evidence" value="ECO:0007669"/>
    <property type="project" value="TreeGrafter"/>
</dbReference>
<gene>
    <name evidence="3" type="ORF">H6P80_08405</name>
</gene>
<dbReference type="GO" id="GO:0016829">
    <property type="term" value="F:lyase activity"/>
    <property type="evidence" value="ECO:0007669"/>
    <property type="project" value="UniProtKB-KW"/>
</dbReference>
<dbReference type="Gene3D" id="3.90.226.10">
    <property type="entry name" value="2-enoyl-CoA Hydratase, Chain A, domain 1"/>
    <property type="match status" value="1"/>
</dbReference>
<dbReference type="InterPro" id="IPR014748">
    <property type="entry name" value="Enoyl-CoA_hydra_C"/>
</dbReference>
<evidence type="ECO:0000313" key="3">
    <source>
        <dbReference type="EMBL" id="MBC2777642.1"/>
    </source>
</evidence>
<keyword evidence="4" id="KW-1185">Reference proteome</keyword>
<dbReference type="Pfam" id="PF00378">
    <property type="entry name" value="ECH_1"/>
    <property type="match status" value="1"/>
</dbReference>
<keyword evidence="2" id="KW-0456">Lyase</keyword>
<evidence type="ECO:0000256" key="2">
    <source>
        <dbReference type="ARBA" id="ARBA00023239"/>
    </source>
</evidence>
<evidence type="ECO:0000313" key="4">
    <source>
        <dbReference type="Proteomes" id="UP000564378"/>
    </source>
</evidence>
<dbReference type="PANTHER" id="PTHR11941:SF127">
    <property type="entry name" value="ENOYL-COA HYDRATASE ECHA18 (ENOYL HYDRASE) (UNSATURATED ACYL-COA HYDRATASE) (CROTONASE)-RELATED"/>
    <property type="match status" value="1"/>
</dbReference>
<dbReference type="PANTHER" id="PTHR11941">
    <property type="entry name" value="ENOYL-COA HYDRATASE-RELATED"/>
    <property type="match status" value="1"/>
</dbReference>
<name>A0A842HXG6_9SPHN</name>
<dbReference type="AlphaFoldDB" id="A0A842HXG6"/>
<comment type="similarity">
    <text evidence="1">Belongs to the enoyl-CoA hydratase/isomerase family.</text>
</comment>
<dbReference type="Proteomes" id="UP000564378">
    <property type="component" value="Unassembled WGS sequence"/>
</dbReference>
<comment type="caution">
    <text evidence="3">The sequence shown here is derived from an EMBL/GenBank/DDBJ whole genome shotgun (WGS) entry which is preliminary data.</text>
</comment>
<dbReference type="Gene3D" id="1.10.12.10">
    <property type="entry name" value="Lyase 2-enoyl-coa Hydratase, Chain A, domain 2"/>
    <property type="match status" value="1"/>
</dbReference>
<sequence>MFTLSVSDAVATIALSPPGKLNAIAQAHWHHLAGCIHKAEAAAARVIVLKSDDPAMFSAGADITEFEALQRNADARVGFRMAMREGIEALANSPLPTIALVEAGCVGAAVALVLACDMRIAGEDARFAVTPAKLGLTYQVEDLARLAAVVGQGQAARLIFSAQSVDAEEAMRIGLVEMTGGAAALEALCAAIAANSGTSVRGLKALLKAAVVDESGIVTERLFDDAFGSADFAEGLAAFRERRKPDFKG</sequence>
<dbReference type="CDD" id="cd06558">
    <property type="entry name" value="crotonase-like"/>
    <property type="match status" value="1"/>
</dbReference>
<dbReference type="GO" id="GO:0016853">
    <property type="term" value="F:isomerase activity"/>
    <property type="evidence" value="ECO:0007669"/>
    <property type="project" value="UniProtKB-KW"/>
</dbReference>
<dbReference type="SUPFAM" id="SSF52096">
    <property type="entry name" value="ClpP/crotonase"/>
    <property type="match status" value="1"/>
</dbReference>
<dbReference type="EMBL" id="JACJVJ010000001">
    <property type="protein sequence ID" value="MBC2777642.1"/>
    <property type="molecule type" value="Genomic_DNA"/>
</dbReference>
<organism evidence="3 4">
    <name type="scientific">Parasphingopyxis marina</name>
    <dbReference type="NCBI Taxonomy" id="2761622"/>
    <lineage>
        <taxon>Bacteria</taxon>
        <taxon>Pseudomonadati</taxon>
        <taxon>Pseudomonadota</taxon>
        <taxon>Alphaproteobacteria</taxon>
        <taxon>Sphingomonadales</taxon>
        <taxon>Sphingomonadaceae</taxon>
        <taxon>Parasphingopyxis</taxon>
    </lineage>
</organism>
<evidence type="ECO:0000256" key="1">
    <source>
        <dbReference type="ARBA" id="ARBA00005254"/>
    </source>
</evidence>
<dbReference type="InterPro" id="IPR029045">
    <property type="entry name" value="ClpP/crotonase-like_dom_sf"/>
</dbReference>
<dbReference type="RefSeq" id="WP_185800837.1">
    <property type="nucleotide sequence ID" value="NZ_JACJVJ010000001.1"/>
</dbReference>
<keyword evidence="3" id="KW-0413">Isomerase</keyword>
<dbReference type="InterPro" id="IPR001753">
    <property type="entry name" value="Enoyl-CoA_hydra/iso"/>
</dbReference>
<proteinExistence type="inferred from homology"/>
<protein>
    <submittedName>
        <fullName evidence="3">Enoyl-CoA hydratase/isomerase family protein</fullName>
    </submittedName>
</protein>